<evidence type="ECO:0000256" key="8">
    <source>
        <dbReference type="ARBA" id="ARBA00023612"/>
    </source>
</evidence>
<dbReference type="FunCoup" id="A0A7N4NK70">
    <property type="interactions" value="545"/>
</dbReference>
<proteinExistence type="inferred from homology"/>
<evidence type="ECO:0000256" key="11">
    <source>
        <dbReference type="ARBA" id="ARBA00033736"/>
    </source>
</evidence>
<reference evidence="12 13" key="1">
    <citation type="journal article" date="2011" name="Proc. Natl. Acad. Sci. U.S.A.">
        <title>Genetic diversity and population structure of the endangered marsupial Sarcophilus harrisii (Tasmanian devil).</title>
        <authorList>
            <person name="Miller W."/>
            <person name="Hayes V.M."/>
            <person name="Ratan A."/>
            <person name="Petersen D.C."/>
            <person name="Wittekindt N.E."/>
            <person name="Miller J."/>
            <person name="Walenz B."/>
            <person name="Knight J."/>
            <person name="Qi J."/>
            <person name="Zhao F."/>
            <person name="Wang Q."/>
            <person name="Bedoya-Reina O.C."/>
            <person name="Katiyar N."/>
            <person name="Tomsho L.P."/>
            <person name="Kasson L.M."/>
            <person name="Hardie R.A."/>
            <person name="Woodbridge P."/>
            <person name="Tindall E.A."/>
            <person name="Bertelsen M.F."/>
            <person name="Dixon D."/>
            <person name="Pyecroft S."/>
            <person name="Helgen K.M."/>
            <person name="Lesk A.M."/>
            <person name="Pringle T.H."/>
            <person name="Patterson N."/>
            <person name="Zhang Y."/>
            <person name="Kreiss A."/>
            <person name="Woods G.M."/>
            <person name="Jones M.E."/>
            <person name="Schuster S.C."/>
        </authorList>
    </citation>
    <scope>NUCLEOTIDE SEQUENCE [LARGE SCALE GENOMIC DNA]</scope>
</reference>
<evidence type="ECO:0000256" key="10">
    <source>
        <dbReference type="ARBA" id="ARBA00032727"/>
    </source>
</evidence>
<accession>A0A7N4NK70</accession>
<dbReference type="PANTHER" id="PTHR10078">
    <property type="entry name" value="INTERLEUKIN-1 FAMILY MEMBER"/>
    <property type="match status" value="1"/>
</dbReference>
<evidence type="ECO:0000256" key="6">
    <source>
        <dbReference type="ARBA" id="ARBA00022514"/>
    </source>
</evidence>
<dbReference type="KEGG" id="shr:100920716"/>
<dbReference type="GeneID" id="100920716"/>
<organism evidence="12 13">
    <name type="scientific">Sarcophilus harrisii</name>
    <name type="common">Tasmanian devil</name>
    <name type="synonym">Sarcophilus laniarius</name>
    <dbReference type="NCBI Taxonomy" id="9305"/>
    <lineage>
        <taxon>Eukaryota</taxon>
        <taxon>Metazoa</taxon>
        <taxon>Chordata</taxon>
        <taxon>Craniata</taxon>
        <taxon>Vertebrata</taxon>
        <taxon>Euteleostomi</taxon>
        <taxon>Mammalia</taxon>
        <taxon>Metatheria</taxon>
        <taxon>Dasyuromorphia</taxon>
        <taxon>Dasyuridae</taxon>
        <taxon>Sarcophilus</taxon>
    </lineage>
</organism>
<dbReference type="GO" id="GO:0005615">
    <property type="term" value="C:extracellular space"/>
    <property type="evidence" value="ECO:0007669"/>
    <property type="project" value="UniProtKB-KW"/>
</dbReference>
<dbReference type="Pfam" id="PF00340">
    <property type="entry name" value="IL1"/>
    <property type="match status" value="1"/>
</dbReference>
<keyword evidence="6" id="KW-0202">Cytokine</keyword>
<dbReference type="GO" id="GO:0071222">
    <property type="term" value="P:cellular response to lipopolysaccharide"/>
    <property type="evidence" value="ECO:0007669"/>
    <property type="project" value="TreeGrafter"/>
</dbReference>
<dbReference type="SUPFAM" id="SSF50353">
    <property type="entry name" value="Cytokine"/>
    <property type="match status" value="1"/>
</dbReference>
<dbReference type="OrthoDB" id="8535973at2759"/>
<dbReference type="InterPro" id="IPR000975">
    <property type="entry name" value="IL-1_fam"/>
</dbReference>
<keyword evidence="5" id="KW-0963">Cytoplasm</keyword>
<dbReference type="InterPro" id="IPR008996">
    <property type="entry name" value="IL1/FGF"/>
</dbReference>
<dbReference type="AlphaFoldDB" id="A0A7N4NK70"/>
<evidence type="ECO:0000256" key="3">
    <source>
        <dbReference type="ARBA" id="ARBA00010448"/>
    </source>
</evidence>
<reference evidence="12" key="2">
    <citation type="submission" date="2025-08" db="UniProtKB">
        <authorList>
            <consortium name="Ensembl"/>
        </authorList>
    </citation>
    <scope>IDENTIFICATION</scope>
</reference>
<dbReference type="Proteomes" id="UP000007648">
    <property type="component" value="Unassembled WGS sequence"/>
</dbReference>
<keyword evidence="7" id="KW-0964">Secreted</keyword>
<dbReference type="GO" id="GO:0006955">
    <property type="term" value="P:immune response"/>
    <property type="evidence" value="ECO:0007669"/>
    <property type="project" value="InterPro"/>
</dbReference>
<dbReference type="InParanoid" id="A0A7N4NK70"/>
<dbReference type="OMA" id="RQFYKFE"/>
<dbReference type="GO" id="GO:0019221">
    <property type="term" value="P:cytokine-mediated signaling pathway"/>
    <property type="evidence" value="ECO:0007669"/>
    <property type="project" value="TreeGrafter"/>
</dbReference>
<comment type="function">
    <text evidence="11">Pro-inflammatory cytokine primarily involved in epithelial barrier repair, polarized T-helper 1 (Th1) cell and natural killer (NK) cell immune responses. Upon binding to IL18R1 and IL18RAP, forms a signaling ternary complex which activates NF-kappa-B, triggering synthesis of inflammatory mediators. Synergizes with IL12/interleukin-12 to induce IFNG synthesis from T-helper 1 (Th1) cells and natural killer (NK) cells. Involved in transduction of inflammation downstream of pyroptosis: its mature form is specifically released in the extracellular milieu by passing through the gasdermin-D (GSDMD) pore.</text>
</comment>
<evidence type="ECO:0000313" key="12">
    <source>
        <dbReference type="Ensembl" id="ENSSHAP00000024385.1"/>
    </source>
</evidence>
<dbReference type="CTD" id="3606"/>
<name>A0A7N4NK70_SARHA</name>
<dbReference type="InterPro" id="IPR015529">
    <property type="entry name" value="IL-18"/>
</dbReference>
<evidence type="ECO:0000256" key="2">
    <source>
        <dbReference type="ARBA" id="ARBA00004613"/>
    </source>
</evidence>
<evidence type="ECO:0000256" key="4">
    <source>
        <dbReference type="ARBA" id="ARBA00016740"/>
    </source>
</evidence>
<dbReference type="Gene3D" id="2.80.10.50">
    <property type="match status" value="1"/>
</dbReference>
<comment type="similarity">
    <text evidence="3">Belongs to the IL-1 family.</text>
</comment>
<dbReference type="GO" id="GO:0001819">
    <property type="term" value="P:positive regulation of cytokine production"/>
    <property type="evidence" value="ECO:0007669"/>
    <property type="project" value="UniProtKB-ARBA"/>
</dbReference>
<protein>
    <recommendedName>
        <fullName evidence="4">Interleukin-18</fullName>
    </recommendedName>
    <alternativeName>
        <fullName evidence="9">Interferon gamma-inducing factor</fullName>
    </alternativeName>
    <alternativeName>
        <fullName evidence="10">Interleukin-1 gamma</fullName>
    </alternativeName>
</protein>
<dbReference type="Ensembl" id="ENSSHAT00000049132.1">
    <property type="protein sequence ID" value="ENSSHAP00000024385.1"/>
    <property type="gene ID" value="ENSSHAG00000025135.1"/>
</dbReference>
<evidence type="ECO:0000256" key="5">
    <source>
        <dbReference type="ARBA" id="ARBA00022490"/>
    </source>
</evidence>
<keyword evidence="13" id="KW-1185">Reference proteome</keyword>
<gene>
    <name evidence="12" type="primary">IL18</name>
</gene>
<evidence type="ECO:0000256" key="1">
    <source>
        <dbReference type="ARBA" id="ARBA00004496"/>
    </source>
</evidence>
<evidence type="ECO:0000256" key="9">
    <source>
        <dbReference type="ARBA" id="ARBA00032439"/>
    </source>
</evidence>
<sequence length="201" mass="23069">MAGEMYCDMDDNVFNLVDIEFRDGSLYFKAEDDDYLESDDFHKLEEPKHAILRNVDNRVVMKKSGMDIAVLESMTDHEIQANASQTTFIIQAYKETVPTALAVAILVKNKNQIYSLSCQNKEVQFKEGAVPNYIAAARSDYIFYQKKVIGHNKMQFESSLYRGYFLACKKERGYFKLVLKEGCEGVDELKMFSVHFCSVSI</sequence>
<dbReference type="GO" id="GO:0005737">
    <property type="term" value="C:cytoplasm"/>
    <property type="evidence" value="ECO:0007669"/>
    <property type="project" value="UniProtKB-SubCell"/>
</dbReference>
<evidence type="ECO:0000313" key="13">
    <source>
        <dbReference type="Proteomes" id="UP000007648"/>
    </source>
</evidence>
<dbReference type="PANTHER" id="PTHR10078:SF35">
    <property type="entry name" value="INTERLEUKIN-18"/>
    <property type="match status" value="1"/>
</dbReference>
<dbReference type="RefSeq" id="XP_012400476.1">
    <property type="nucleotide sequence ID" value="XM_012545022.3"/>
</dbReference>
<dbReference type="GO" id="GO:0006954">
    <property type="term" value="P:inflammatory response"/>
    <property type="evidence" value="ECO:0007669"/>
    <property type="project" value="InterPro"/>
</dbReference>
<dbReference type="CDD" id="cd23298">
    <property type="entry name" value="beta-trefoil_IL18"/>
    <property type="match status" value="1"/>
</dbReference>
<evidence type="ECO:0000256" key="7">
    <source>
        <dbReference type="ARBA" id="ARBA00022525"/>
    </source>
</evidence>
<dbReference type="PRINTS" id="PR01933">
    <property type="entry name" value="INTRLEUKIN18"/>
</dbReference>
<comment type="subcellular location">
    <subcellularLocation>
        <location evidence="1">Cytoplasm</location>
    </subcellularLocation>
    <subcellularLocation>
        <location evidence="2">Secreted</location>
    </subcellularLocation>
</comment>
<dbReference type="GO" id="GO:0005125">
    <property type="term" value="F:cytokine activity"/>
    <property type="evidence" value="ECO:0007669"/>
    <property type="project" value="UniProtKB-KW"/>
</dbReference>
<comment type="subunit">
    <text evidence="8">Forms a ternary complex with ligand-binding receptor subunit IL18R1 and signaling receptor subunit IL18RAP at the plasma membrane. Mature IL18 first binds to IL18R1 forming a low affinity binary complex, which then interacts with IL18RAP to form a high affinity ternary complex that signals inside the cell. Interacts with cargo receptor TMED10; the interaction mediates the translocation from the cytoplasm into the ERGIC (endoplasmic reticulum-Golgi intermediate compartment) and thereby secretion.</text>
</comment>
<reference evidence="12" key="3">
    <citation type="submission" date="2025-09" db="UniProtKB">
        <authorList>
            <consortium name="Ensembl"/>
        </authorList>
    </citation>
    <scope>IDENTIFICATION</scope>
</reference>
<dbReference type="GeneTree" id="ENSGT00390000001053"/>